<organism evidence="19">
    <name type="scientific">Corvid orthoreovirus</name>
    <dbReference type="NCBI Taxonomy" id="2737667"/>
    <lineage>
        <taxon>Viruses</taxon>
        <taxon>Riboviria</taxon>
        <taxon>Orthornavirae</taxon>
        <taxon>Duplornaviricota</taxon>
        <taxon>Resentoviricetes</taxon>
        <taxon>Reovirales</taxon>
        <taxon>Spinareoviridae</taxon>
        <taxon>Orthoreovirus</taxon>
    </lineage>
</organism>
<feature type="domain" description="C2H2-type" evidence="18">
    <location>
        <begin position="182"/>
        <end position="205"/>
    </location>
</feature>
<dbReference type="GO" id="GO:0005524">
    <property type="term" value="F:ATP binding"/>
    <property type="evidence" value="ECO:0007669"/>
    <property type="project" value="UniProtKB-KW"/>
</dbReference>
<reference evidence="19" key="1">
    <citation type="submission" date="2019-12" db="EMBL/GenBank/DDBJ databases">
        <title>Complete genome of an American crow orthoreovirus associated with necrotizing enterocolitis and splenitis.</title>
        <authorList>
            <person name="Feng K.H."/>
            <person name="Potgieter A.C."/>
            <person name="Allison A.B."/>
        </authorList>
    </citation>
    <scope>NUCLEOTIDE SEQUENCE</scope>
    <source>
        <strain evidence="19">AMCR/USA/WV/71/03</strain>
    </source>
</reference>
<dbReference type="GO" id="GO:0003724">
    <property type="term" value="F:RNA helicase activity"/>
    <property type="evidence" value="ECO:0007669"/>
    <property type="project" value="InterPro"/>
</dbReference>
<evidence type="ECO:0000256" key="1">
    <source>
        <dbReference type="ARBA" id="ARBA00004328"/>
    </source>
</evidence>
<evidence type="ECO:0000313" key="19">
    <source>
        <dbReference type="EMBL" id="QJW82754.1"/>
    </source>
</evidence>
<evidence type="ECO:0000256" key="17">
    <source>
        <dbReference type="SAM" id="MobiDB-lite"/>
    </source>
</evidence>
<evidence type="ECO:0000256" key="15">
    <source>
        <dbReference type="ARBA" id="ARBA00055768"/>
    </source>
</evidence>
<keyword evidence="11" id="KW-0067">ATP-binding</keyword>
<keyword evidence="8" id="KW-0378">Hydrolase</keyword>
<evidence type="ECO:0000256" key="14">
    <source>
        <dbReference type="ARBA" id="ARBA00023042"/>
    </source>
</evidence>
<evidence type="ECO:0000256" key="5">
    <source>
        <dbReference type="ARBA" id="ARBA00022723"/>
    </source>
</evidence>
<evidence type="ECO:0000256" key="9">
    <source>
        <dbReference type="ARBA" id="ARBA00022806"/>
    </source>
</evidence>
<accession>A0A6M5XIL5</accession>
<sequence>MSGRATARRRSKPKDKDETKTIKDEKAKNELIGKNVNATDVDPGSKVTLPGTSSPAAKSDAATDGVSQSAIAKQTNDNDQSVKDSSPKPTISPDGKDGMHGAVKDKDANATSKVDHNQDKDVQFGGRGSGDKNAITKTGQVDNDGGVKTIPPKAEAIASAKAMMEQKKPVEGLPKMPSANGHLCTVCMAQFSSSDALAIHQTTHSIGTNTALTSYSISTAVQEFIQSWASATSTANTKSTLTVSEVDSLMMTEGIRLITWDEGLCTSFELIPIVNSNTVQDVVSYSWFTSSYDIATPFPQAAVVRIVLRTNWASHLDSSASSRECDLRLAPPTETNVRTFTTLLNGGITPEGTFNPNTLRMNVILMCLQYVLSNLHLNRSTPFTMDLTAAAPNLSASQLRTIPGDERGKWFSIMYPSRVNIPLYNKTADFVNQCIRDRIGRYDRAQTFAGAPSEWADVWETCDTLTLAVRELWMNRVAQMNITPSDIADAISRCSQMQLTVTAPTAPSVARLLPWRVTTQERQLLQMLMYLNVGTNADYIQPILSSFARTLARISPLRINPTLIANAMSSIVESTTNTQSPASAILSKLKPVASDFSDFRLACAAWLYNGCVQTYLSEDSYPSSGGSITSIDTLVDMFVCLLALPLVTDPNAPCQAFMIVANAMVGYENLPMDDPNFTQQRLAAAFNNPSTWPQCFIHPQNIDRRQCPILSWWAQQIHRLWPNPSQITYGAPDIIGSANIFTPPEVLLLPIENRPIRITNPTLNMDNELTVWRNAVVDLIVRIISSGRYQPNWNQSIRASMMNAMTNFRIIKSYTPGYMAELLPMELAAIAPTLPFQPFQVPYARLNRDAIVTHVNVSRQSPDVIAQPALNMPMTQQRTGVPIALNARPLAVALLSGQYPTDPPLQTNVWYVNALTPIYSNDGLFNNVQHAMVASEAYATMIAMIAQCTDMQYPIDRPLNWLRQISLAANEATIFGKSINQLFQTAFDLSPETVLLQPFLESDPRATQLAIAYVRYDTTTEIFVPQVRPSMITEALLTVERTLTNEYNLFGLCRGDIILGQHMTPTGFNPLSPPPSVIFSRGDQDVYIFGERSFAHFGMNGDEIMVTDINGVRRPLLGNWVMPIQSLMINIGVFPRLLLDRILKGRLRVRLEVGAYPYVIQYYKGREFTDGFQLLEQWLNKVSPMGFPPVPFLMPQSEDHNISSGMSTHYIWATEYNDGSLFVTNSDQPVTVFGPDRSIPTERYRALVDPGALPATNQLPHTIDFYSSLRRYYLETPPITATITTYGDGLPALNR</sequence>
<dbReference type="GO" id="GO:0006370">
    <property type="term" value="P:7-methylguanosine mRNA capping"/>
    <property type="evidence" value="ECO:0007669"/>
    <property type="project" value="UniProtKB-KW"/>
</dbReference>
<dbReference type="InterPro" id="IPR013087">
    <property type="entry name" value="Znf_C2H2_type"/>
</dbReference>
<dbReference type="Pfam" id="PF22033">
    <property type="entry name" value="Lamba1_VP3"/>
    <property type="match status" value="1"/>
</dbReference>
<dbReference type="PROSITE" id="PS00028">
    <property type="entry name" value="ZINC_FINGER_C2H2_1"/>
    <property type="match status" value="1"/>
</dbReference>
<evidence type="ECO:0000256" key="11">
    <source>
        <dbReference type="ARBA" id="ARBA00022840"/>
    </source>
</evidence>
<dbReference type="GO" id="GO:0039625">
    <property type="term" value="C:viral inner capsid"/>
    <property type="evidence" value="ECO:0007669"/>
    <property type="project" value="UniProtKB-KW"/>
</dbReference>
<keyword evidence="12" id="KW-0946">Virion</keyword>
<feature type="compositionally biased region" description="Basic residues" evidence="17">
    <location>
        <begin position="1"/>
        <end position="13"/>
    </location>
</feature>
<keyword evidence="6" id="KW-0547">Nucleotide-binding</keyword>
<keyword evidence="3" id="KW-1141">T=2 icosahedral capsid protein</keyword>
<proteinExistence type="predicted"/>
<evidence type="ECO:0000259" key="18">
    <source>
        <dbReference type="PROSITE" id="PS50157"/>
    </source>
</evidence>
<comment type="function">
    <text evidence="15">Inner capsid protein that self-assembles to form an icosahedral capsid with a T=2 symmetry, which consists of 120 copies of VP2, with channels at each of its five-fold vertices. This capsid constitutes the innermost concentric layer of the viral mature particle.</text>
</comment>
<evidence type="ECO:0000256" key="4">
    <source>
        <dbReference type="ARBA" id="ARBA00022664"/>
    </source>
</evidence>
<evidence type="ECO:0000256" key="2">
    <source>
        <dbReference type="ARBA" id="ARBA00022561"/>
    </source>
</evidence>
<dbReference type="InterPro" id="IPR054176">
    <property type="entry name" value="Lamba1_VP3"/>
</dbReference>
<keyword evidence="4" id="KW-0507">mRNA processing</keyword>
<evidence type="ECO:0000256" key="6">
    <source>
        <dbReference type="ARBA" id="ARBA00022741"/>
    </source>
</evidence>
<evidence type="ECO:0000256" key="12">
    <source>
        <dbReference type="ARBA" id="ARBA00022844"/>
    </source>
</evidence>
<keyword evidence="7 16" id="KW-0863">Zinc-finger</keyword>
<evidence type="ECO:0000256" key="8">
    <source>
        <dbReference type="ARBA" id="ARBA00022801"/>
    </source>
</evidence>
<dbReference type="PROSITE" id="PS50157">
    <property type="entry name" value="ZINC_FINGER_C2H2_2"/>
    <property type="match status" value="1"/>
</dbReference>
<protein>
    <submittedName>
        <fullName evidence="19">Lambda A core shell protein</fullName>
    </submittedName>
</protein>
<dbReference type="GO" id="GO:0039616">
    <property type="term" value="C:T=2 icosahedral viral capsid"/>
    <property type="evidence" value="ECO:0007669"/>
    <property type="project" value="UniProtKB-KW"/>
</dbReference>
<feature type="region of interest" description="Disordered" evidence="17">
    <location>
        <begin position="1"/>
        <end position="149"/>
    </location>
</feature>
<evidence type="ECO:0000256" key="13">
    <source>
        <dbReference type="ARBA" id="ARBA00022996"/>
    </source>
</evidence>
<dbReference type="EMBL" id="MN812696">
    <property type="protein sequence ID" value="QJW82754.1"/>
    <property type="molecule type" value="Genomic_RNA"/>
</dbReference>
<keyword evidence="13" id="KW-1153">Inner capsid protein</keyword>
<evidence type="ECO:0000256" key="16">
    <source>
        <dbReference type="PROSITE-ProRule" id="PRU00042"/>
    </source>
</evidence>
<keyword evidence="14" id="KW-0506">mRNA capping</keyword>
<keyword evidence="10" id="KW-0862">Zinc</keyword>
<keyword evidence="2" id="KW-0167">Capsid protein</keyword>
<dbReference type="GO" id="GO:0008270">
    <property type="term" value="F:zinc ion binding"/>
    <property type="evidence" value="ECO:0007669"/>
    <property type="project" value="UniProtKB-KW"/>
</dbReference>
<feature type="compositionally biased region" description="Basic and acidic residues" evidence="17">
    <location>
        <begin position="94"/>
        <end position="122"/>
    </location>
</feature>
<comment type="subcellular location">
    <subcellularLocation>
        <location evidence="1">Virion</location>
    </subcellularLocation>
</comment>
<dbReference type="InterPro" id="IPR044949">
    <property type="entry name" value="Lambda-1/VP3_sf"/>
</dbReference>
<keyword evidence="9" id="KW-0347">Helicase</keyword>
<feature type="compositionally biased region" description="Basic and acidic residues" evidence="17">
    <location>
        <begin position="14"/>
        <end position="31"/>
    </location>
</feature>
<name>A0A6M5XIL5_9REOV</name>
<evidence type="ECO:0000256" key="7">
    <source>
        <dbReference type="ARBA" id="ARBA00022771"/>
    </source>
</evidence>
<evidence type="ECO:0000256" key="10">
    <source>
        <dbReference type="ARBA" id="ARBA00022833"/>
    </source>
</evidence>
<dbReference type="GO" id="GO:0016787">
    <property type="term" value="F:hydrolase activity"/>
    <property type="evidence" value="ECO:0007669"/>
    <property type="project" value="UniProtKB-KW"/>
</dbReference>
<keyword evidence="5" id="KW-0479">Metal-binding</keyword>
<feature type="compositionally biased region" description="Polar residues" evidence="17">
    <location>
        <begin position="65"/>
        <end position="79"/>
    </location>
</feature>
<evidence type="ECO:0000256" key="3">
    <source>
        <dbReference type="ARBA" id="ARBA00022611"/>
    </source>
</evidence>
<dbReference type="Gene3D" id="3.90.1830.10">
    <property type="entry name" value="Inner capsid protein lambda-1"/>
    <property type="match status" value="1"/>
</dbReference>